<organism evidence="1 2">
    <name type="scientific">Acaulospora colombiana</name>
    <dbReference type="NCBI Taxonomy" id="27376"/>
    <lineage>
        <taxon>Eukaryota</taxon>
        <taxon>Fungi</taxon>
        <taxon>Fungi incertae sedis</taxon>
        <taxon>Mucoromycota</taxon>
        <taxon>Glomeromycotina</taxon>
        <taxon>Glomeromycetes</taxon>
        <taxon>Diversisporales</taxon>
        <taxon>Acaulosporaceae</taxon>
        <taxon>Acaulospora</taxon>
    </lineage>
</organism>
<keyword evidence="2" id="KW-1185">Reference proteome</keyword>
<dbReference type="EMBL" id="CAJVPT010011727">
    <property type="protein sequence ID" value="CAG8581617.1"/>
    <property type="molecule type" value="Genomic_DNA"/>
</dbReference>
<evidence type="ECO:0000313" key="1">
    <source>
        <dbReference type="EMBL" id="CAG8581617.1"/>
    </source>
</evidence>
<sequence>NSKSKSGIKNSIRSQVKKKLKKLAIFRATLYQVLCDHNPNIITLEEDFVEYLAEQILDLGVLDENKEIESVDEDERNASSTLSEQEIISRIFEIVKDDFITFEVCNDENECLKICKDVVVKWKSINNLSVSTTSLSDAQESS</sequence>
<dbReference type="Proteomes" id="UP000789525">
    <property type="component" value="Unassembled WGS sequence"/>
</dbReference>
<evidence type="ECO:0000313" key="2">
    <source>
        <dbReference type="Proteomes" id="UP000789525"/>
    </source>
</evidence>
<gene>
    <name evidence="1" type="ORF">ACOLOM_LOCUS5990</name>
</gene>
<accession>A0ACA9ME38</accession>
<comment type="caution">
    <text evidence="1">The sequence shown here is derived from an EMBL/GenBank/DDBJ whole genome shotgun (WGS) entry which is preliminary data.</text>
</comment>
<protein>
    <submittedName>
        <fullName evidence="1">3596_t:CDS:1</fullName>
    </submittedName>
</protein>
<reference evidence="1" key="1">
    <citation type="submission" date="2021-06" db="EMBL/GenBank/DDBJ databases">
        <authorList>
            <person name="Kallberg Y."/>
            <person name="Tangrot J."/>
            <person name="Rosling A."/>
        </authorList>
    </citation>
    <scope>NUCLEOTIDE SEQUENCE</scope>
    <source>
        <strain evidence="1">CL356</strain>
    </source>
</reference>
<proteinExistence type="predicted"/>
<feature type="non-terminal residue" evidence="1">
    <location>
        <position position="1"/>
    </location>
</feature>
<name>A0ACA9ME38_9GLOM</name>